<evidence type="ECO:0000313" key="3">
    <source>
        <dbReference type="Proteomes" id="UP000646776"/>
    </source>
</evidence>
<gene>
    <name evidence="2" type="ORF">GCM10010226_68980</name>
</gene>
<protein>
    <submittedName>
        <fullName evidence="2">Lantibiotic dehydratase</fullName>
    </submittedName>
</protein>
<feature type="domain" description="Lantibiotic dehydratase N-terminal" evidence="1">
    <location>
        <begin position="630"/>
        <end position="708"/>
    </location>
</feature>
<dbReference type="RefSeq" id="WP_189716446.1">
    <property type="nucleotide sequence ID" value="NZ_BMSA01000026.1"/>
</dbReference>
<dbReference type="EMBL" id="BMSA01000026">
    <property type="protein sequence ID" value="GGT80641.1"/>
    <property type="molecule type" value="Genomic_DNA"/>
</dbReference>
<keyword evidence="3" id="KW-1185">Reference proteome</keyword>
<dbReference type="Proteomes" id="UP000646776">
    <property type="component" value="Unassembled WGS sequence"/>
</dbReference>
<dbReference type="Pfam" id="PF04738">
    <property type="entry name" value="Lant_dehydr_N"/>
    <property type="match status" value="2"/>
</dbReference>
<reference evidence="2" key="2">
    <citation type="submission" date="2020-09" db="EMBL/GenBank/DDBJ databases">
        <authorList>
            <person name="Sun Q."/>
            <person name="Ohkuma M."/>
        </authorList>
    </citation>
    <scope>NUCLEOTIDE SEQUENCE</scope>
    <source>
        <strain evidence="2">JCM 4125</strain>
    </source>
</reference>
<organism evidence="2 3">
    <name type="scientific">Streptomyces phaeofaciens</name>
    <dbReference type="NCBI Taxonomy" id="68254"/>
    <lineage>
        <taxon>Bacteria</taxon>
        <taxon>Bacillati</taxon>
        <taxon>Actinomycetota</taxon>
        <taxon>Actinomycetes</taxon>
        <taxon>Kitasatosporales</taxon>
        <taxon>Streptomycetaceae</taxon>
        <taxon>Streptomyces</taxon>
    </lineage>
</organism>
<evidence type="ECO:0000313" key="2">
    <source>
        <dbReference type="EMBL" id="GGT80641.1"/>
    </source>
</evidence>
<sequence length="754" mass="82537">MRGFDDDRLRLGSTAWKVWRGFVLRSTALPLAELTEAIGGERPAEEPPGPETLGPALDLARADVFTQALLWQNPQALDEVVGSLLRHTKGESSTAGATGRTARRAERGRRFKTRMLGQYLQRYYTRNESVGFFGPVAWGTFRDGPPMTLKAGPGLTDQRHVMFEDWAVHELGLSLSRPMEIRRRLPPALVVGVARMGRTLLRGGERPRRLSQPEAALAKLVDGRRTAADIGTALGDEAAALDMLDVLEDEGYINWTFDIPLDLEPEKALLNQLAALEPTPAVDTALAGLGQLIAARDAVAGAATAETLSRTLEEAERLYSEMARRPAARSRRHNGKGFGLLVSAERRAVDLTVGTGLLDELAPPLGLLLDSARWFCRRIGEEATGWLTAGHRELAALYGKDDVPLDALIGRVDARLWDEASCAPVREELSSRWEEILAPDPAARRLAYSTAELAAAVAEKFAGPAPVWYGGRHHSPDVMIAAESVEAINRGEYQAVMGELHPGMTTFDCDSMTCCAADPREVVLRPAEAALADGPPRFVPLHHRAAGGATGFDHPPPDTYSSRYTYLSFGERAGARQVPSEPVEASSVTVAQRADGLVARFLDGTVLPLLTVLGEYLIYQTGTGFRVLPARPHTPRVTVDRLVIARECWRIPVEEFLPRPGMSPEQLYAQVQAVAAAHGLPRHCFWRTARAQKPLYLDLHSPLLTHVLVHTLAEGKPRQSLTFTEMLPTPDELWLPDGEDKRYTSELRITVSDG</sequence>
<proteinExistence type="predicted"/>
<accession>A0A918HNR1</accession>
<dbReference type="AlphaFoldDB" id="A0A918HNR1"/>
<comment type="caution">
    <text evidence="2">The sequence shown here is derived from an EMBL/GenBank/DDBJ whole genome shotgun (WGS) entry which is preliminary data.</text>
</comment>
<feature type="domain" description="Lantibiotic dehydratase N-terminal" evidence="1">
    <location>
        <begin position="64"/>
        <end position="498"/>
    </location>
</feature>
<reference evidence="2" key="1">
    <citation type="journal article" date="2014" name="Int. J. Syst. Evol. Microbiol.">
        <title>Complete genome sequence of Corynebacterium casei LMG S-19264T (=DSM 44701T), isolated from a smear-ripened cheese.</title>
        <authorList>
            <consortium name="US DOE Joint Genome Institute (JGI-PGF)"/>
            <person name="Walter F."/>
            <person name="Albersmeier A."/>
            <person name="Kalinowski J."/>
            <person name="Ruckert C."/>
        </authorList>
    </citation>
    <scope>NUCLEOTIDE SEQUENCE</scope>
    <source>
        <strain evidence="2">JCM 4125</strain>
    </source>
</reference>
<name>A0A918HNR1_9ACTN</name>
<evidence type="ECO:0000259" key="1">
    <source>
        <dbReference type="Pfam" id="PF04738"/>
    </source>
</evidence>
<dbReference type="InterPro" id="IPR006827">
    <property type="entry name" value="Lant_deHydtase_N"/>
</dbReference>